<evidence type="ECO:0000259" key="2">
    <source>
        <dbReference type="Pfam" id="PF13313"/>
    </source>
</evidence>
<evidence type="ECO:0000256" key="1">
    <source>
        <dbReference type="SAM" id="SignalP"/>
    </source>
</evidence>
<proteinExistence type="predicted"/>
<dbReference type="EMBL" id="AE017282">
    <property type="protein sequence ID" value="AAU91603.1"/>
    <property type="molecule type" value="Genomic_DNA"/>
</dbReference>
<dbReference type="HOGENOM" id="CLU_2058609_0_0_6"/>
<feature type="signal peptide" evidence="1">
    <location>
        <begin position="1"/>
        <end position="20"/>
    </location>
</feature>
<dbReference type="Proteomes" id="UP000006821">
    <property type="component" value="Chromosome"/>
</dbReference>
<sequence length="119" mass="12504">MPLLASIASVAFIVVQRASATPCPCGVFTAANPTVSTANDAGGLEVGMKFKANTNGYVTGVRFYKYNQSLMGGNHTGSLWDANGNRITSVLFTNETATGWQEATFTSPVSITANTIYTV</sequence>
<dbReference type="Pfam" id="PF13313">
    <property type="entry name" value="DUF4082"/>
    <property type="match status" value="1"/>
</dbReference>
<evidence type="ECO:0000313" key="3">
    <source>
        <dbReference type="EMBL" id="AAU91603.1"/>
    </source>
</evidence>
<accession>Q605F6</accession>
<name>Q605F6_METCA</name>
<gene>
    <name evidence="3" type="ordered locus">MCA2328</name>
</gene>
<dbReference type="KEGG" id="mca:MCA2328"/>
<dbReference type="eggNOG" id="COG2372">
    <property type="taxonomic scope" value="Bacteria"/>
</dbReference>
<organism evidence="3 4">
    <name type="scientific">Methylococcus capsulatus (strain ATCC 33009 / NCIMB 11132 / Bath)</name>
    <dbReference type="NCBI Taxonomy" id="243233"/>
    <lineage>
        <taxon>Bacteria</taxon>
        <taxon>Pseudomonadati</taxon>
        <taxon>Pseudomonadota</taxon>
        <taxon>Gammaproteobacteria</taxon>
        <taxon>Methylococcales</taxon>
        <taxon>Methylococcaceae</taxon>
        <taxon>Methylococcus</taxon>
    </lineage>
</organism>
<evidence type="ECO:0000313" key="4">
    <source>
        <dbReference type="Proteomes" id="UP000006821"/>
    </source>
</evidence>
<dbReference type="InterPro" id="IPR025141">
    <property type="entry name" value="DUF4082"/>
</dbReference>
<dbReference type="STRING" id="243233.MCA2328"/>
<reference evidence="3 4" key="1">
    <citation type="journal article" date="2004" name="PLoS Biol.">
        <title>Genomic insights into methanotrophy: the complete genome sequence of Methylococcus capsulatus (Bath).</title>
        <authorList>
            <person name="Ward N.L."/>
            <person name="Larsen O."/>
            <person name="Sakwa J."/>
            <person name="Bruseth L."/>
            <person name="Khouri H.M."/>
            <person name="Durkin A.S."/>
            <person name="Dimitrov G."/>
            <person name="Jiang L."/>
            <person name="Scanlan D."/>
            <person name="Kang K.H."/>
            <person name="Lewis M.R."/>
            <person name="Nelson K.E."/>
            <person name="Methe B.A."/>
            <person name="Wu M."/>
            <person name="Heidelberg J.F."/>
            <person name="Paulsen I.T."/>
            <person name="Fouts D.E."/>
            <person name="Ravel J."/>
            <person name="Tettelin H."/>
            <person name="Ren Q."/>
            <person name="Read T.D."/>
            <person name="DeBoy R.T."/>
            <person name="Seshadri R."/>
            <person name="Salzberg S.L."/>
            <person name="Jensen H.B."/>
            <person name="Birkeland N.K."/>
            <person name="Nelson W.C."/>
            <person name="Dodson R.J."/>
            <person name="Grindhaug S.H."/>
            <person name="Holt I.E."/>
            <person name="Eidhammer I."/>
            <person name="Jonasen I."/>
            <person name="Vanaken S."/>
            <person name="Utterback T.R."/>
            <person name="Feldblyum T.V."/>
            <person name="Fraser C.M."/>
            <person name="Lillehaug J.R."/>
            <person name="Eisen J.A."/>
        </authorList>
    </citation>
    <scope>NUCLEOTIDE SEQUENCE [LARGE SCALE GENOMIC DNA]</scope>
    <source>
        <strain evidence="4">ATCC 33009 / NCIMB 11132 / Bath</strain>
    </source>
</reference>
<protein>
    <recommendedName>
        <fullName evidence="2">DUF4082 domain-containing protein</fullName>
    </recommendedName>
</protein>
<feature type="domain" description="DUF4082" evidence="2">
    <location>
        <begin position="31"/>
        <end position="119"/>
    </location>
</feature>
<keyword evidence="1" id="KW-0732">Signal</keyword>
<feature type="chain" id="PRO_5004266067" description="DUF4082 domain-containing protein" evidence="1">
    <location>
        <begin position="21"/>
        <end position="119"/>
    </location>
</feature>
<dbReference type="AlphaFoldDB" id="Q605F6"/>